<evidence type="ECO:0000313" key="3">
    <source>
        <dbReference type="Proteomes" id="UP000092583"/>
    </source>
</evidence>
<proteinExistence type="predicted"/>
<protein>
    <submittedName>
        <fullName evidence="2">Uncharacterized protein</fullName>
    </submittedName>
</protein>
<name>A0A1B9IKJ8_9TREE</name>
<sequence>MDGHTPATQPPQDTAPATSSEVDALKSRMEQLENQIVRLVDLVNNNGLSIESSSTSLTTFATPIYNGTPTASQSKSTALDRTFLALDDLSRGYTESPSGTPRNESAARSDISQIAWPSVFLSNSFPQSSARPTQNLFDIASALPKQEIGTSSKIMYFEPSSHNSAKFALLPVSYL</sequence>
<dbReference type="EMBL" id="KV700091">
    <property type="protein sequence ID" value="OCF56166.1"/>
    <property type="molecule type" value="Genomic_DNA"/>
</dbReference>
<keyword evidence="3" id="KW-1185">Reference proteome</keyword>
<accession>A0A1B9IKJ8</accession>
<feature type="compositionally biased region" description="Low complexity" evidence="1">
    <location>
        <begin position="1"/>
        <end position="18"/>
    </location>
</feature>
<dbReference type="STRING" id="1331196.A0A1B9IKJ8"/>
<evidence type="ECO:0000256" key="1">
    <source>
        <dbReference type="SAM" id="MobiDB-lite"/>
    </source>
</evidence>
<evidence type="ECO:0000313" key="2">
    <source>
        <dbReference type="EMBL" id="OCF56166.1"/>
    </source>
</evidence>
<reference evidence="2 3" key="1">
    <citation type="submission" date="2013-07" db="EMBL/GenBank/DDBJ databases">
        <title>The Genome Sequence of Kwoniella mangroviensis CBS10435.</title>
        <authorList>
            <consortium name="The Broad Institute Genome Sequencing Platform"/>
            <person name="Cuomo C."/>
            <person name="Litvintseva A."/>
            <person name="Chen Y."/>
            <person name="Heitman J."/>
            <person name="Sun S."/>
            <person name="Springer D."/>
            <person name="Dromer F."/>
            <person name="Young S.K."/>
            <person name="Zeng Q."/>
            <person name="Gargeya S."/>
            <person name="Fitzgerald M."/>
            <person name="Abouelleil A."/>
            <person name="Alvarado L."/>
            <person name="Berlin A.M."/>
            <person name="Chapman S.B."/>
            <person name="Dewar J."/>
            <person name="Goldberg J."/>
            <person name="Griggs A."/>
            <person name="Gujja S."/>
            <person name="Hansen M."/>
            <person name="Howarth C."/>
            <person name="Imamovic A."/>
            <person name="Larimer J."/>
            <person name="McCowan C."/>
            <person name="Murphy C."/>
            <person name="Pearson M."/>
            <person name="Priest M."/>
            <person name="Roberts A."/>
            <person name="Saif S."/>
            <person name="Shea T."/>
            <person name="Sykes S."/>
            <person name="Wortman J."/>
            <person name="Nusbaum C."/>
            <person name="Birren B."/>
        </authorList>
    </citation>
    <scope>NUCLEOTIDE SEQUENCE [LARGE SCALE GENOMIC DNA]</scope>
    <source>
        <strain evidence="2 3">CBS 10435</strain>
    </source>
</reference>
<gene>
    <name evidence="2" type="ORF">L486_06107</name>
</gene>
<organism evidence="2 3">
    <name type="scientific">Kwoniella mangroviensis CBS 10435</name>
    <dbReference type="NCBI Taxonomy" id="1331196"/>
    <lineage>
        <taxon>Eukaryota</taxon>
        <taxon>Fungi</taxon>
        <taxon>Dikarya</taxon>
        <taxon>Basidiomycota</taxon>
        <taxon>Agaricomycotina</taxon>
        <taxon>Tremellomycetes</taxon>
        <taxon>Tremellales</taxon>
        <taxon>Cryptococcaceae</taxon>
        <taxon>Kwoniella</taxon>
    </lineage>
</organism>
<feature type="region of interest" description="Disordered" evidence="1">
    <location>
        <begin position="1"/>
        <end position="22"/>
    </location>
</feature>
<dbReference type="AlphaFoldDB" id="A0A1B9IKJ8"/>
<reference evidence="3" key="2">
    <citation type="submission" date="2013-12" db="EMBL/GenBank/DDBJ databases">
        <title>Evolution of pathogenesis and genome organization in the Tremellales.</title>
        <authorList>
            <person name="Cuomo C."/>
            <person name="Litvintseva A."/>
            <person name="Heitman J."/>
            <person name="Chen Y."/>
            <person name="Sun S."/>
            <person name="Springer D."/>
            <person name="Dromer F."/>
            <person name="Young S."/>
            <person name="Zeng Q."/>
            <person name="Chapman S."/>
            <person name="Gujja S."/>
            <person name="Saif S."/>
            <person name="Birren B."/>
        </authorList>
    </citation>
    <scope>NUCLEOTIDE SEQUENCE [LARGE SCALE GENOMIC DNA]</scope>
    <source>
        <strain evidence="3">CBS 10435</strain>
    </source>
</reference>
<dbReference type="Proteomes" id="UP000092583">
    <property type="component" value="Unassembled WGS sequence"/>
</dbReference>